<feature type="binding site" evidence="11">
    <location>
        <position position="67"/>
    </location>
    <ligand>
        <name>S-adenosyl-L-methionine</name>
        <dbReference type="ChEBI" id="CHEBI:59789"/>
    </ligand>
</feature>
<feature type="binding site" evidence="11">
    <location>
        <position position="103"/>
    </location>
    <ligand>
        <name>S-adenosyl-L-methionine</name>
        <dbReference type="ChEBI" id="CHEBI:59789"/>
    </ligand>
</feature>
<dbReference type="Gene3D" id="3.40.50.150">
    <property type="entry name" value="Vaccinia Virus protein VP39"/>
    <property type="match status" value="1"/>
</dbReference>
<dbReference type="PANTHER" id="PTHR10920">
    <property type="entry name" value="RIBOSOMAL RNA METHYLTRANSFERASE"/>
    <property type="match status" value="1"/>
</dbReference>
<keyword evidence="11" id="KW-0963">Cytoplasm</keyword>
<name>A0A2T5J396_9GAMM</name>
<dbReference type="EC" id="2.1.1.166" evidence="6 11"/>
<organism evidence="14 15">
    <name type="scientific">Agitococcus lubricus</name>
    <dbReference type="NCBI Taxonomy" id="1077255"/>
    <lineage>
        <taxon>Bacteria</taxon>
        <taxon>Pseudomonadati</taxon>
        <taxon>Pseudomonadota</taxon>
        <taxon>Gammaproteobacteria</taxon>
        <taxon>Moraxellales</taxon>
        <taxon>Moraxellaceae</taxon>
        <taxon>Agitococcus</taxon>
    </lineage>
</organism>
<accession>A0A2T5J396</accession>
<dbReference type="EMBL" id="QAON01000001">
    <property type="protein sequence ID" value="PTQ91008.1"/>
    <property type="molecule type" value="Genomic_DNA"/>
</dbReference>
<comment type="caution">
    <text evidence="14">The sequence shown here is derived from an EMBL/GenBank/DDBJ whole genome shotgun (WGS) entry which is preliminary data.</text>
</comment>
<dbReference type="InterPro" id="IPR050082">
    <property type="entry name" value="RNA_methyltr_RlmE"/>
</dbReference>
<keyword evidence="2 11" id="KW-0489">Methyltransferase</keyword>
<comment type="catalytic activity">
    <reaction evidence="10 11">
        <text>uridine(2552) in 23S rRNA + S-adenosyl-L-methionine = 2'-O-methyluridine(2552) in 23S rRNA + S-adenosyl-L-homocysteine + H(+)</text>
        <dbReference type="Rhea" id="RHEA:42720"/>
        <dbReference type="Rhea" id="RHEA-COMP:10202"/>
        <dbReference type="Rhea" id="RHEA-COMP:10203"/>
        <dbReference type="ChEBI" id="CHEBI:15378"/>
        <dbReference type="ChEBI" id="CHEBI:57856"/>
        <dbReference type="ChEBI" id="CHEBI:59789"/>
        <dbReference type="ChEBI" id="CHEBI:65315"/>
        <dbReference type="ChEBI" id="CHEBI:74478"/>
        <dbReference type="EC" id="2.1.1.166"/>
    </reaction>
</comment>
<evidence type="ECO:0000313" key="15">
    <source>
        <dbReference type="Proteomes" id="UP000244223"/>
    </source>
</evidence>
<dbReference type="InterPro" id="IPR029063">
    <property type="entry name" value="SAM-dependent_MTases_sf"/>
</dbReference>
<evidence type="ECO:0000256" key="12">
    <source>
        <dbReference type="PIRSR" id="PIRSR005461-1"/>
    </source>
</evidence>
<feature type="binding site" evidence="11">
    <location>
        <position position="69"/>
    </location>
    <ligand>
        <name>S-adenosyl-L-methionine</name>
        <dbReference type="ChEBI" id="CHEBI:59789"/>
    </ligand>
</feature>
<dbReference type="Pfam" id="PF01728">
    <property type="entry name" value="FtsJ"/>
    <property type="match status" value="1"/>
</dbReference>
<evidence type="ECO:0000256" key="1">
    <source>
        <dbReference type="ARBA" id="ARBA00022552"/>
    </source>
</evidence>
<proteinExistence type="inferred from homology"/>
<feature type="binding site" evidence="11">
    <location>
        <position position="87"/>
    </location>
    <ligand>
        <name>S-adenosyl-L-methionine</name>
        <dbReference type="ChEBI" id="CHEBI:59789"/>
    </ligand>
</feature>
<evidence type="ECO:0000256" key="5">
    <source>
        <dbReference type="ARBA" id="ARBA00037569"/>
    </source>
</evidence>
<feature type="domain" description="Ribosomal RNA methyltransferase FtsJ" evidence="13">
    <location>
        <begin position="35"/>
        <end position="210"/>
    </location>
</feature>
<dbReference type="SUPFAM" id="SSF53335">
    <property type="entry name" value="S-adenosyl-L-methionine-dependent methyltransferases"/>
    <property type="match status" value="1"/>
</dbReference>
<protein>
    <recommendedName>
        <fullName evidence="7 11">Ribosomal RNA large subunit methyltransferase E</fullName>
        <ecNumber evidence="6 11">2.1.1.166</ecNumber>
    </recommendedName>
    <alternativeName>
        <fullName evidence="9 11">23S rRNA Um2552 methyltransferase</fullName>
    </alternativeName>
    <alternativeName>
        <fullName evidence="8 11">rRNA (uridine-2'-O-)-methyltransferase</fullName>
    </alternativeName>
</protein>
<sequence length="213" mass="24065">MSVRIHNQKLSRSSKDWMREHLEDPYVKRAQKDGYRSRAAYKLLEIQQKDKIFKQGMTVVDLGSAPGSWSQIVATLVGDKGRVIASDILEMDALPDVHFIQGDFREESVFNDLLTALDGRPVDLVISDMAPNIGGNGSDQPRAMYLCELALDFAVRVLKPNGQFLVKVFQGEGYEEYRKAMMQSFTSLKSRKPEASRARSREVYLLATGFKAR</sequence>
<evidence type="ECO:0000256" key="3">
    <source>
        <dbReference type="ARBA" id="ARBA00022679"/>
    </source>
</evidence>
<comment type="similarity">
    <text evidence="11">Belongs to the class I-like SAM-binding methyltransferase superfamily. RNA methyltransferase RlmE family.</text>
</comment>
<dbReference type="HAMAP" id="MF_01547">
    <property type="entry name" value="RNA_methyltr_E"/>
    <property type="match status" value="1"/>
</dbReference>
<evidence type="ECO:0000256" key="8">
    <source>
        <dbReference type="ARBA" id="ARBA00041995"/>
    </source>
</evidence>
<feature type="binding site" evidence="11">
    <location>
        <position position="128"/>
    </location>
    <ligand>
        <name>S-adenosyl-L-methionine</name>
        <dbReference type="ChEBI" id="CHEBI:59789"/>
    </ligand>
</feature>
<dbReference type="Proteomes" id="UP000244223">
    <property type="component" value="Unassembled WGS sequence"/>
</dbReference>
<dbReference type="InterPro" id="IPR015507">
    <property type="entry name" value="rRNA-MeTfrase_E"/>
</dbReference>
<dbReference type="PIRSF" id="PIRSF005461">
    <property type="entry name" value="23S_rRNA_mtase"/>
    <property type="match status" value="1"/>
</dbReference>
<evidence type="ECO:0000256" key="4">
    <source>
        <dbReference type="ARBA" id="ARBA00022691"/>
    </source>
</evidence>
<dbReference type="GO" id="GO:0008650">
    <property type="term" value="F:rRNA (uridine-2'-O-)-methyltransferase activity"/>
    <property type="evidence" value="ECO:0007669"/>
    <property type="project" value="UniProtKB-UniRule"/>
</dbReference>
<dbReference type="AlphaFoldDB" id="A0A2T5J396"/>
<evidence type="ECO:0000256" key="2">
    <source>
        <dbReference type="ARBA" id="ARBA00022603"/>
    </source>
</evidence>
<dbReference type="NCBIfam" id="NF008390">
    <property type="entry name" value="PRK11188.1"/>
    <property type="match status" value="1"/>
</dbReference>
<evidence type="ECO:0000256" key="11">
    <source>
        <dbReference type="HAMAP-Rule" id="MF_01547"/>
    </source>
</evidence>
<keyword evidence="4 11" id="KW-0949">S-adenosyl-L-methionine</keyword>
<reference evidence="14 15" key="1">
    <citation type="submission" date="2018-04" db="EMBL/GenBank/DDBJ databases">
        <title>Genomic Encyclopedia of Archaeal and Bacterial Type Strains, Phase II (KMG-II): from individual species to whole genera.</title>
        <authorList>
            <person name="Goeker M."/>
        </authorList>
    </citation>
    <scope>NUCLEOTIDE SEQUENCE [LARGE SCALE GENOMIC DNA]</scope>
    <source>
        <strain evidence="14 15">DSM 5822</strain>
    </source>
</reference>
<dbReference type="OrthoDB" id="154490at2"/>
<evidence type="ECO:0000256" key="10">
    <source>
        <dbReference type="ARBA" id="ARBA00048970"/>
    </source>
</evidence>
<dbReference type="PANTHER" id="PTHR10920:SF18">
    <property type="entry name" value="RRNA METHYLTRANSFERASE 2, MITOCHONDRIAL"/>
    <property type="match status" value="1"/>
</dbReference>
<comment type="subcellular location">
    <subcellularLocation>
        <location evidence="11">Cytoplasm</location>
    </subcellularLocation>
</comment>
<evidence type="ECO:0000256" key="9">
    <source>
        <dbReference type="ARBA" id="ARBA00042745"/>
    </source>
</evidence>
<keyword evidence="3 11" id="KW-0808">Transferase</keyword>
<dbReference type="RefSeq" id="WP_107864037.1">
    <property type="nucleotide sequence ID" value="NZ_QAON01000001.1"/>
</dbReference>
<evidence type="ECO:0000313" key="14">
    <source>
        <dbReference type="EMBL" id="PTQ91008.1"/>
    </source>
</evidence>
<dbReference type="FunFam" id="3.40.50.150:FF:000005">
    <property type="entry name" value="Ribosomal RNA large subunit methyltransferase E"/>
    <property type="match status" value="1"/>
</dbReference>
<keyword evidence="1 11" id="KW-0698">rRNA processing</keyword>
<evidence type="ECO:0000256" key="7">
    <source>
        <dbReference type="ARBA" id="ARBA00041129"/>
    </source>
</evidence>
<evidence type="ECO:0000256" key="6">
    <source>
        <dbReference type="ARBA" id="ARBA00038861"/>
    </source>
</evidence>
<comment type="function">
    <text evidence="5 11">Specifically methylates the uridine in position 2552 of 23S rRNA at the 2'-O position of the ribose in the fully assembled 50S ribosomal subunit.</text>
</comment>
<dbReference type="InterPro" id="IPR002877">
    <property type="entry name" value="RNA_MeTrfase_FtsJ_dom"/>
</dbReference>
<dbReference type="GO" id="GO:0005737">
    <property type="term" value="C:cytoplasm"/>
    <property type="evidence" value="ECO:0007669"/>
    <property type="project" value="UniProtKB-SubCell"/>
</dbReference>
<keyword evidence="15" id="KW-1185">Reference proteome</keyword>
<evidence type="ECO:0000259" key="13">
    <source>
        <dbReference type="Pfam" id="PF01728"/>
    </source>
</evidence>
<feature type="active site" description="Proton acceptor" evidence="11 12">
    <location>
        <position position="167"/>
    </location>
</feature>
<gene>
    <name evidence="11" type="primary">rlmE</name>
    <name evidence="11" type="synonym">ftsJ</name>
    <name evidence="11" type="synonym">rrmJ</name>
    <name evidence="14" type="ORF">C8N29_10180</name>
</gene>